<evidence type="ECO:0000313" key="3">
    <source>
        <dbReference type="Proteomes" id="UP000790096"/>
    </source>
</evidence>
<dbReference type="PROSITE" id="PS51257">
    <property type="entry name" value="PROKAR_LIPOPROTEIN"/>
    <property type="match status" value="1"/>
</dbReference>
<proteinExistence type="predicted"/>
<feature type="domain" description="DUF7480" evidence="1">
    <location>
        <begin position="27"/>
        <end position="124"/>
    </location>
</feature>
<comment type="caution">
    <text evidence="2">The sequence shown here is derived from an EMBL/GenBank/DDBJ whole genome shotgun (WGS) entry which is preliminary data.</text>
</comment>
<dbReference type="NCBIfam" id="NF045617">
    <property type="entry name" value="mostly_LP"/>
    <property type="match status" value="1"/>
</dbReference>
<protein>
    <recommendedName>
        <fullName evidence="1">DUF7480 domain-containing protein</fullName>
    </recommendedName>
</protein>
<dbReference type="InterPro" id="IPR055903">
    <property type="entry name" value="DUF7480"/>
</dbReference>
<sequence length="140" mass="15386">MMKSIILFISVLFLASCHLNDTRPENHRANVSVVGDGICVSLPDTKNESISLLSINEIGNSKNVLEKQFAIGNGPKLYSNKCLSNSAFSFEPGKSYVFSINAIRIKEDHTTENGNSYSVTFSVWVDKGELKVKDINSLSP</sequence>
<dbReference type="Pfam" id="PF24295">
    <property type="entry name" value="DUF7480"/>
    <property type="match status" value="1"/>
</dbReference>
<organism evidence="2 3">
    <name type="scientific">Rosenbergiella gaditana</name>
    <dbReference type="NCBI Taxonomy" id="2726987"/>
    <lineage>
        <taxon>Bacteria</taxon>
        <taxon>Pseudomonadati</taxon>
        <taxon>Pseudomonadota</taxon>
        <taxon>Gammaproteobacteria</taxon>
        <taxon>Enterobacterales</taxon>
        <taxon>Erwiniaceae</taxon>
        <taxon>Rosenbergiella</taxon>
    </lineage>
</organism>
<dbReference type="InterPro" id="IPR054657">
    <property type="entry name" value="T6SS_periplasmic_put"/>
</dbReference>
<keyword evidence="3" id="KW-1185">Reference proteome</keyword>
<gene>
    <name evidence="2" type="ORF">HH682_02870</name>
</gene>
<dbReference type="Proteomes" id="UP000790096">
    <property type="component" value="Unassembled WGS sequence"/>
</dbReference>
<evidence type="ECO:0000259" key="1">
    <source>
        <dbReference type="Pfam" id="PF24295"/>
    </source>
</evidence>
<dbReference type="EMBL" id="JABBFR010000003">
    <property type="protein sequence ID" value="MBT0723404.1"/>
    <property type="molecule type" value="Genomic_DNA"/>
</dbReference>
<reference evidence="2 3" key="1">
    <citation type="submission" date="2020-04" db="EMBL/GenBank/DDBJ databases">
        <title>Genome sequencing of Rosenbergiella species.</title>
        <authorList>
            <person name="Alvarez-Perez S."/>
            <person name="Lievens B."/>
        </authorList>
    </citation>
    <scope>NUCLEOTIDE SEQUENCE [LARGE SCALE GENOMIC DNA]</scope>
    <source>
        <strain evidence="2 3">S61</strain>
    </source>
</reference>
<name>A0ABS5STV9_9GAMM</name>
<accession>A0ABS5STV9</accession>
<evidence type="ECO:0000313" key="2">
    <source>
        <dbReference type="EMBL" id="MBT0723404.1"/>
    </source>
</evidence>